<sequence length="110" mass="12304">MKTHEILSTPEAKLAPALAELKIKELERHATKLLSSKGNADYNTVMQAVIRALPKLESQGPERFKEVQNLIHIHFNLASTAPPVSDDVLQRITVIVMVLISKKFDRIHNG</sequence>
<dbReference type="AlphaFoldDB" id="A0AAW7X672"/>
<evidence type="ECO:0000313" key="1">
    <source>
        <dbReference type="EMBL" id="MDO6422251.1"/>
    </source>
</evidence>
<protein>
    <submittedName>
        <fullName evidence="1">Uncharacterized protein</fullName>
    </submittedName>
</protein>
<proteinExistence type="predicted"/>
<gene>
    <name evidence="1" type="ORF">Q4521_07180</name>
</gene>
<comment type="caution">
    <text evidence="1">The sequence shown here is derived from an EMBL/GenBank/DDBJ whole genome shotgun (WGS) entry which is preliminary data.</text>
</comment>
<evidence type="ECO:0000313" key="2">
    <source>
        <dbReference type="Proteomes" id="UP001169760"/>
    </source>
</evidence>
<dbReference type="Proteomes" id="UP001169760">
    <property type="component" value="Unassembled WGS sequence"/>
</dbReference>
<organism evidence="1 2">
    <name type="scientific">Saccharophagus degradans</name>
    <dbReference type="NCBI Taxonomy" id="86304"/>
    <lineage>
        <taxon>Bacteria</taxon>
        <taxon>Pseudomonadati</taxon>
        <taxon>Pseudomonadota</taxon>
        <taxon>Gammaproteobacteria</taxon>
        <taxon>Cellvibrionales</taxon>
        <taxon>Cellvibrionaceae</taxon>
        <taxon>Saccharophagus</taxon>
    </lineage>
</organism>
<accession>A0AAW7X672</accession>
<reference evidence="1" key="1">
    <citation type="submission" date="2023-07" db="EMBL/GenBank/DDBJ databases">
        <title>Genome content predicts the carbon catabolic preferences of heterotrophic bacteria.</title>
        <authorList>
            <person name="Gralka M."/>
        </authorList>
    </citation>
    <scope>NUCLEOTIDE SEQUENCE</scope>
    <source>
        <strain evidence="1">I3M17_2</strain>
    </source>
</reference>
<name>A0AAW7X672_9GAMM</name>
<dbReference type="RefSeq" id="WP_216062419.1">
    <property type="nucleotide sequence ID" value="NZ_CP123764.1"/>
</dbReference>
<dbReference type="EMBL" id="JAUOPB010000004">
    <property type="protein sequence ID" value="MDO6422251.1"/>
    <property type="molecule type" value="Genomic_DNA"/>
</dbReference>